<dbReference type="FunFam" id="1.10.287.310:FF:000002">
    <property type="entry name" value="60S ribosomal protein L35"/>
    <property type="match status" value="1"/>
</dbReference>
<dbReference type="GO" id="GO:0006412">
    <property type="term" value="P:translation"/>
    <property type="evidence" value="ECO:0007669"/>
    <property type="project" value="InterPro"/>
</dbReference>
<protein>
    <recommendedName>
        <fullName evidence="5">60S ribosomal protein L35</fullName>
    </recommendedName>
</protein>
<dbReference type="InterPro" id="IPR045059">
    <property type="entry name" value="Ribosomal_uL29_euk"/>
</dbReference>
<accession>A0A6N2NG11</accession>
<dbReference type="PANTHER" id="PTHR45722:SF2">
    <property type="entry name" value="LARGE RIBOSOMAL SUBUNIT PROTEIN UL29-RELATED"/>
    <property type="match status" value="1"/>
</dbReference>
<keyword evidence="3" id="KW-0687">Ribonucleoprotein</keyword>
<dbReference type="InterPro" id="IPR036049">
    <property type="entry name" value="Ribosomal_uL29_sf"/>
</dbReference>
<dbReference type="GO" id="GO:0003735">
    <property type="term" value="F:structural constituent of ribosome"/>
    <property type="evidence" value="ECO:0007669"/>
    <property type="project" value="InterPro"/>
</dbReference>
<dbReference type="SUPFAM" id="SSF46561">
    <property type="entry name" value="Ribosomal protein L29 (L29p)"/>
    <property type="match status" value="1"/>
</dbReference>
<evidence type="ECO:0000256" key="3">
    <source>
        <dbReference type="ARBA" id="ARBA00023274"/>
    </source>
</evidence>
<proteinExistence type="inferred from homology"/>
<dbReference type="Gene3D" id="1.10.287.310">
    <property type="match status" value="1"/>
</dbReference>
<dbReference type="PANTHER" id="PTHR45722">
    <property type="entry name" value="60S RIBOSOMAL PROTEIN L35"/>
    <property type="match status" value="1"/>
</dbReference>
<evidence type="ECO:0000256" key="2">
    <source>
        <dbReference type="ARBA" id="ARBA00022980"/>
    </source>
</evidence>
<sequence length="186" mass="21164">MWNNDIHIEIDDLKAELALLRIAKVTGGAPNKLSKIKVVRLSIAQVLIVISQKQKVVLREAYRNKKFLPLDLHPKKTKAIPAECCCCVPIGSEDEDNGCGMLMSFGSNRFRHGFEAEFIFVPVREETLACESMKRQCKYKKEQKIQVLSYKVVGNIILRERKILSKLHKYPHKSESSDLPEKANGN</sequence>
<organism evidence="4">
    <name type="scientific">Salix viminalis</name>
    <name type="common">Common osier</name>
    <name type="synonym">Basket willow</name>
    <dbReference type="NCBI Taxonomy" id="40686"/>
    <lineage>
        <taxon>Eukaryota</taxon>
        <taxon>Viridiplantae</taxon>
        <taxon>Streptophyta</taxon>
        <taxon>Embryophyta</taxon>
        <taxon>Tracheophyta</taxon>
        <taxon>Spermatophyta</taxon>
        <taxon>Magnoliopsida</taxon>
        <taxon>eudicotyledons</taxon>
        <taxon>Gunneridae</taxon>
        <taxon>Pentapetalae</taxon>
        <taxon>rosids</taxon>
        <taxon>fabids</taxon>
        <taxon>Malpighiales</taxon>
        <taxon>Salicaceae</taxon>
        <taxon>Saliceae</taxon>
        <taxon>Salix</taxon>
    </lineage>
</organism>
<dbReference type="GO" id="GO:0003729">
    <property type="term" value="F:mRNA binding"/>
    <property type="evidence" value="ECO:0007669"/>
    <property type="project" value="TreeGrafter"/>
</dbReference>
<dbReference type="GO" id="GO:0022625">
    <property type="term" value="C:cytosolic large ribosomal subunit"/>
    <property type="evidence" value="ECO:0007669"/>
    <property type="project" value="InterPro"/>
</dbReference>
<dbReference type="InterPro" id="IPR001854">
    <property type="entry name" value="Ribosomal_uL29"/>
</dbReference>
<comment type="similarity">
    <text evidence="1">Belongs to the universal ribosomal protein uL29 family.</text>
</comment>
<evidence type="ECO:0008006" key="5">
    <source>
        <dbReference type="Google" id="ProtNLM"/>
    </source>
</evidence>
<dbReference type="AlphaFoldDB" id="A0A6N2NG11"/>
<dbReference type="Pfam" id="PF00831">
    <property type="entry name" value="Ribosomal_L29"/>
    <property type="match status" value="1"/>
</dbReference>
<evidence type="ECO:0000256" key="1">
    <source>
        <dbReference type="ARBA" id="ARBA00009254"/>
    </source>
</evidence>
<evidence type="ECO:0000313" key="4">
    <source>
        <dbReference type="EMBL" id="VFU65995.1"/>
    </source>
</evidence>
<dbReference type="GO" id="GO:0000463">
    <property type="term" value="P:maturation of LSU-rRNA from tricistronic rRNA transcript (SSU-rRNA, 5.8S rRNA, LSU-rRNA)"/>
    <property type="evidence" value="ECO:0007669"/>
    <property type="project" value="InterPro"/>
</dbReference>
<gene>
    <name evidence="4" type="ORF">SVIM_LOCUS509288</name>
</gene>
<dbReference type="NCBIfam" id="TIGR00012">
    <property type="entry name" value="L29"/>
    <property type="match status" value="1"/>
</dbReference>
<dbReference type="EMBL" id="CAADRP010002318">
    <property type="protein sequence ID" value="VFU65995.1"/>
    <property type="molecule type" value="Genomic_DNA"/>
</dbReference>
<name>A0A6N2NG11_SALVM</name>
<keyword evidence="2" id="KW-0689">Ribosomal protein</keyword>
<reference evidence="4" key="1">
    <citation type="submission" date="2019-03" db="EMBL/GenBank/DDBJ databases">
        <authorList>
            <person name="Mank J."/>
            <person name="Almeida P."/>
        </authorList>
    </citation>
    <scope>NUCLEOTIDE SEQUENCE</scope>
    <source>
        <strain evidence="4">78183</strain>
    </source>
</reference>